<comment type="caution">
    <text evidence="1">The sequence shown here is derived from an EMBL/GenBank/DDBJ whole genome shotgun (WGS) entry which is preliminary data.</text>
</comment>
<name>A0AC61PNA6_9FIRM</name>
<sequence>MKKVVTILLALLTALLLMSCSMAETAVSGIKFEPPVQADNLDTSSNKVVIYSGAEEYRNEYFMKRLTETFPDYEIVIEYMPTGNLAAKLAAEGTDTDMDIFYDLDFSYAGLVKQYLADVSAYDQSVYVDDCKVEDAHYLAATRNGGAVIVNPNVLAEKGIEEPTSYEDLLKPEFKGLISMPSPKSSGTGYMFVKNLVNAWGEEKAFEYFDNLNENILQYTSSGSGPVNALVQGEAAVGLGMTAQAVTAINDGANLKILFFEEGSPYSLYGYAIPEGKQNRKAVVDVFDFFYSTLVLEDKELYYPEQVFVNQVNNIANYPKNIPYGDMNNNTTEEKSRLLDNWEY</sequence>
<organism evidence="1 2">
    <name type="scientific">Aristaeella lactis</name>
    <dbReference type="NCBI Taxonomy" id="3046383"/>
    <lineage>
        <taxon>Bacteria</taxon>
        <taxon>Bacillati</taxon>
        <taxon>Bacillota</taxon>
        <taxon>Clostridia</taxon>
        <taxon>Eubacteriales</taxon>
        <taxon>Aristaeellaceae</taxon>
        <taxon>Aristaeella</taxon>
    </lineage>
</organism>
<dbReference type="Proteomes" id="UP000192328">
    <property type="component" value="Unassembled WGS sequence"/>
</dbReference>
<accession>A0AC61PNA6</accession>
<evidence type="ECO:0000313" key="1">
    <source>
        <dbReference type="EMBL" id="SMC76208.1"/>
    </source>
</evidence>
<keyword evidence="2" id="KW-1185">Reference proteome</keyword>
<gene>
    <name evidence="1" type="ORF">SAMN06297397_2356</name>
</gene>
<proteinExistence type="predicted"/>
<protein>
    <submittedName>
        <fullName evidence="1">Iron(III) transport system substrate-binding protein</fullName>
    </submittedName>
</protein>
<dbReference type="EMBL" id="FWXZ01000005">
    <property type="protein sequence ID" value="SMC76208.1"/>
    <property type="molecule type" value="Genomic_DNA"/>
</dbReference>
<reference evidence="1" key="1">
    <citation type="submission" date="2017-04" db="EMBL/GenBank/DDBJ databases">
        <authorList>
            <person name="Varghese N."/>
            <person name="Submissions S."/>
        </authorList>
    </citation>
    <scope>NUCLEOTIDE SEQUENCE</scope>
    <source>
        <strain evidence="1">WTE2008</strain>
    </source>
</reference>
<evidence type="ECO:0000313" key="2">
    <source>
        <dbReference type="Proteomes" id="UP000192328"/>
    </source>
</evidence>